<gene>
    <name evidence="2" type="ORF">RSE6_00874</name>
</gene>
<dbReference type="Proteomes" id="UP000177625">
    <property type="component" value="Unassembled WGS sequence"/>
</dbReference>
<keyword evidence="1" id="KW-0812">Transmembrane</keyword>
<dbReference type="AlphaFoldDB" id="A0A1E1LWB2"/>
<dbReference type="PANTHER" id="PTHR34414">
    <property type="entry name" value="HET DOMAIN-CONTAINING PROTEIN-RELATED"/>
    <property type="match status" value="1"/>
</dbReference>
<evidence type="ECO:0000313" key="2">
    <source>
        <dbReference type="EMBL" id="CZT41163.1"/>
    </source>
</evidence>
<organism evidence="2 3">
    <name type="scientific">Rhynchosporium secalis</name>
    <name type="common">Barley scald fungus</name>
    <dbReference type="NCBI Taxonomy" id="38038"/>
    <lineage>
        <taxon>Eukaryota</taxon>
        <taxon>Fungi</taxon>
        <taxon>Dikarya</taxon>
        <taxon>Ascomycota</taxon>
        <taxon>Pezizomycotina</taxon>
        <taxon>Leotiomycetes</taxon>
        <taxon>Helotiales</taxon>
        <taxon>Ploettnerulaceae</taxon>
        <taxon>Rhynchosporium</taxon>
    </lineage>
</organism>
<name>A0A1E1LWB2_RHYSE</name>
<feature type="transmembrane region" description="Helical" evidence="1">
    <location>
        <begin position="277"/>
        <end position="297"/>
    </location>
</feature>
<evidence type="ECO:0000256" key="1">
    <source>
        <dbReference type="SAM" id="Phobius"/>
    </source>
</evidence>
<feature type="transmembrane region" description="Helical" evidence="1">
    <location>
        <begin position="309"/>
        <end position="339"/>
    </location>
</feature>
<keyword evidence="1" id="KW-0472">Membrane</keyword>
<reference evidence="3" key="1">
    <citation type="submission" date="2016-03" db="EMBL/GenBank/DDBJ databases">
        <authorList>
            <person name="Guldener U."/>
        </authorList>
    </citation>
    <scope>NUCLEOTIDE SEQUENCE [LARGE SCALE GENOMIC DNA]</scope>
</reference>
<accession>A0A1E1LWB2</accession>
<protein>
    <submittedName>
        <fullName evidence="2">Uncharacterized protein</fullName>
    </submittedName>
</protein>
<dbReference type="Pfam" id="PF20246">
    <property type="entry name" value="DUF6601"/>
    <property type="match status" value="1"/>
</dbReference>
<dbReference type="PANTHER" id="PTHR34414:SF1">
    <property type="entry name" value="SUBTILISIN-LIKE SERINE PROTEASE"/>
    <property type="match status" value="1"/>
</dbReference>
<evidence type="ECO:0000313" key="3">
    <source>
        <dbReference type="Proteomes" id="UP000177625"/>
    </source>
</evidence>
<sequence length="361" mass="41109">MAIPIYGSVLEHNIHCISFPRSFSPVHELQKALKILGVPFSRPTALPSATSSTRLAGAVSSSPQVLFHHTIPASVRSGNNLTRTADDPDAYYTAELGTALLDEIKSYLWLAGLPSSGRPLHRQQLLGRTITITEDPNEHFVWHETRIFIKPLPIFLFDLDCWSQKICKNRRLHEAACGFLLSYAWLVSYESDLRIAHEIGLLPEFVHWDMWTEFKSDLLKFVDLHSLSGVSPRYQYGELRLSRLNKIYSTTRFTWKTLIRGYMTTSTWYQDFFTRNFTWLLAVFAIVSVILSGMQVILSSTRSTETLSIVSYGFTILSLFLSAGIISGLLLLELVFFIYHVGSSHKYHRNFIRERKSAIGP</sequence>
<dbReference type="EMBL" id="FJVC01000025">
    <property type="protein sequence ID" value="CZT41163.1"/>
    <property type="molecule type" value="Genomic_DNA"/>
</dbReference>
<keyword evidence="3" id="KW-1185">Reference proteome</keyword>
<dbReference type="InterPro" id="IPR046536">
    <property type="entry name" value="DUF6601"/>
</dbReference>
<keyword evidence="1" id="KW-1133">Transmembrane helix</keyword>
<proteinExistence type="predicted"/>